<organism evidence="10 11">
    <name type="scientific">Methylobacterium pseudosasicola</name>
    <dbReference type="NCBI Taxonomy" id="582667"/>
    <lineage>
        <taxon>Bacteria</taxon>
        <taxon>Pseudomonadati</taxon>
        <taxon>Pseudomonadota</taxon>
        <taxon>Alphaproteobacteria</taxon>
        <taxon>Hyphomicrobiales</taxon>
        <taxon>Methylobacteriaceae</taxon>
        <taxon>Methylobacterium</taxon>
    </lineage>
</organism>
<comment type="similarity">
    <text evidence="2">Belongs to the glycosyltransferase 41 family. O-GlcNAc transferase subfamily.</text>
</comment>
<keyword evidence="5 10" id="KW-0808">Transferase</keyword>
<keyword evidence="11" id="KW-1185">Reference proteome</keyword>
<proteinExistence type="inferred from homology"/>
<evidence type="ECO:0000256" key="6">
    <source>
        <dbReference type="ARBA" id="ARBA00022737"/>
    </source>
</evidence>
<feature type="repeat" description="TPR" evidence="8">
    <location>
        <begin position="196"/>
        <end position="229"/>
    </location>
</feature>
<gene>
    <name evidence="10" type="ORF">SAMN05192568_1007194</name>
</gene>
<evidence type="ECO:0000256" key="3">
    <source>
        <dbReference type="ARBA" id="ARBA00011970"/>
    </source>
</evidence>
<evidence type="ECO:0000256" key="8">
    <source>
        <dbReference type="PROSITE-ProRule" id="PRU00339"/>
    </source>
</evidence>
<name>A0A1I4J878_9HYPH</name>
<keyword evidence="4" id="KW-0328">Glycosyltransferase</keyword>
<dbReference type="InterPro" id="IPR011990">
    <property type="entry name" value="TPR-like_helical_dom_sf"/>
</dbReference>
<dbReference type="SMART" id="SM00028">
    <property type="entry name" value="TPR"/>
    <property type="match status" value="5"/>
</dbReference>
<keyword evidence="7 8" id="KW-0802">TPR repeat</keyword>
<keyword evidence="6" id="KW-0677">Repeat</keyword>
<protein>
    <recommendedName>
        <fullName evidence="3">protein O-GlcNAc transferase</fullName>
        <ecNumber evidence="3">2.4.1.255</ecNumber>
    </recommendedName>
</protein>
<evidence type="ECO:0000256" key="1">
    <source>
        <dbReference type="ARBA" id="ARBA00004922"/>
    </source>
</evidence>
<dbReference type="SUPFAM" id="SSF48452">
    <property type="entry name" value="TPR-like"/>
    <property type="match status" value="1"/>
</dbReference>
<dbReference type="Pfam" id="PF13432">
    <property type="entry name" value="TPR_16"/>
    <property type="match status" value="2"/>
</dbReference>
<dbReference type="Gene3D" id="3.40.50.2000">
    <property type="entry name" value="Glycogen Phosphorylase B"/>
    <property type="match status" value="1"/>
</dbReference>
<dbReference type="Proteomes" id="UP000199048">
    <property type="component" value="Unassembled WGS sequence"/>
</dbReference>
<feature type="repeat" description="TPR" evidence="8">
    <location>
        <begin position="264"/>
        <end position="297"/>
    </location>
</feature>
<dbReference type="STRING" id="582667.SAMN05192568_1007194"/>
<dbReference type="EC" id="2.4.1.255" evidence="3"/>
<dbReference type="SUPFAM" id="SSF53756">
    <property type="entry name" value="UDP-Glycosyltransferase/glycogen phosphorylase"/>
    <property type="match status" value="1"/>
</dbReference>
<accession>A0A1I4J878</accession>
<dbReference type="InterPro" id="IPR019734">
    <property type="entry name" value="TPR_rpt"/>
</dbReference>
<feature type="domain" description="O-GlcNAc transferase C-terminal" evidence="9">
    <location>
        <begin position="345"/>
        <end position="492"/>
    </location>
</feature>
<dbReference type="Gene3D" id="3.40.50.11380">
    <property type="match status" value="1"/>
</dbReference>
<sequence length="713" mass="77999">MLDQYGGRARGAAPAAASMRSLAKARDHRAAGRFDRAESSLRRMLGAEPDHPEAHYELGQLAASRAPEKAVPHFVTALRGAPERPGYWLALATALLAVDRQPDARAILERYRAQSFGPEAKTLDAAFMERTFAAAQIHYDRGEYRPAEALLDLVLLLDDTHAHATYLAGAVAARTNRPELAYDLISIALYREPENALFFSGLSSVLTNRGDHDGAISALEKALELDPDLAMAHANLAGVYQRRFRYGEALRHAERAIDLEPGNAGAHSNRGSALLALGRLGEAVEAFDRALGLDPTKLFVASNRLFAKLYAADIPHAEYAADALAYGRRYADLLLRRRPFANDRDPDRRLRVGFVSGDFCNHALVRFFEPYLRAIDRDGITVLAYMTHASEDAVSEQLKTLFDGWLNLAGLDDDQAADRIEADAIDILVDLSGHSAGNRLLVFARKPAPVQVTWIGHPGTTGLTAIDYRLTDPTTDPVGLAEPVHAERLWRLPRVTATYAGVDDLPPVRARAPFEDAGHITFGCFNRLTKVCDDALKTWAAILSAVSDARLFMVVGDIGTPEVRESVETRLTAAGLPLDRVIFQPRVNSGYHELYHRVDIALDPYPYNGGTTSYDTLSMGVPFVTLRGGHAAARTGVSVLTAMGLPELIADSQADYVAIARDLACDRERLRTVRHGLRERLHASPLMDHAGLAADVDAAFRGMWRAWLSEGQA</sequence>
<dbReference type="GO" id="GO:0097363">
    <property type="term" value="F:protein O-acetylglucosaminyltransferase activity"/>
    <property type="evidence" value="ECO:0007669"/>
    <property type="project" value="UniProtKB-EC"/>
</dbReference>
<evidence type="ECO:0000256" key="7">
    <source>
        <dbReference type="ARBA" id="ARBA00022803"/>
    </source>
</evidence>
<evidence type="ECO:0000259" key="9">
    <source>
        <dbReference type="Pfam" id="PF13844"/>
    </source>
</evidence>
<dbReference type="PANTHER" id="PTHR44835">
    <property type="entry name" value="UDP-N-ACETYLGLUCOSAMINE--PEPTIDE N-ACETYLGLUCOSAMINYLTRANSFERASE SPINDLY-RELATED"/>
    <property type="match status" value="1"/>
</dbReference>
<evidence type="ECO:0000313" key="10">
    <source>
        <dbReference type="EMBL" id="SFL62805.1"/>
    </source>
</evidence>
<feature type="domain" description="O-GlcNAc transferase C-terminal" evidence="9">
    <location>
        <begin position="519"/>
        <end position="690"/>
    </location>
</feature>
<dbReference type="InterPro" id="IPR029489">
    <property type="entry name" value="OGT/SEC/SPY_C"/>
</dbReference>
<evidence type="ECO:0000256" key="2">
    <source>
        <dbReference type="ARBA" id="ARBA00005386"/>
    </source>
</evidence>
<evidence type="ECO:0000313" key="11">
    <source>
        <dbReference type="Proteomes" id="UP000199048"/>
    </source>
</evidence>
<comment type="pathway">
    <text evidence="1">Protein modification; protein glycosylation.</text>
</comment>
<dbReference type="EMBL" id="FOTK01000007">
    <property type="protein sequence ID" value="SFL62805.1"/>
    <property type="molecule type" value="Genomic_DNA"/>
</dbReference>
<dbReference type="PROSITE" id="PS50293">
    <property type="entry name" value="TPR_REGION"/>
    <property type="match status" value="1"/>
</dbReference>
<dbReference type="PANTHER" id="PTHR44835:SF1">
    <property type="entry name" value="PROTEIN O-GLCNAC TRANSFERASE"/>
    <property type="match status" value="1"/>
</dbReference>
<feature type="repeat" description="TPR" evidence="8">
    <location>
        <begin position="230"/>
        <end position="263"/>
    </location>
</feature>
<dbReference type="InterPro" id="IPR051939">
    <property type="entry name" value="Glycosyltr_41/O-GlcNAc_trsf"/>
</dbReference>
<reference evidence="11" key="1">
    <citation type="submission" date="2016-10" db="EMBL/GenBank/DDBJ databases">
        <authorList>
            <person name="Varghese N."/>
            <person name="Submissions S."/>
        </authorList>
    </citation>
    <scope>NUCLEOTIDE SEQUENCE [LARGE SCALE GENOMIC DNA]</scope>
    <source>
        <strain evidence="11">BL36</strain>
    </source>
</reference>
<evidence type="ECO:0000256" key="5">
    <source>
        <dbReference type="ARBA" id="ARBA00022679"/>
    </source>
</evidence>
<dbReference type="RefSeq" id="WP_092039475.1">
    <property type="nucleotide sequence ID" value="NZ_FOTK01000007.1"/>
</dbReference>
<evidence type="ECO:0000256" key="4">
    <source>
        <dbReference type="ARBA" id="ARBA00022676"/>
    </source>
</evidence>
<dbReference type="Gene3D" id="1.25.40.10">
    <property type="entry name" value="Tetratricopeptide repeat domain"/>
    <property type="match status" value="2"/>
</dbReference>
<dbReference type="OrthoDB" id="146908at2"/>
<dbReference type="Pfam" id="PF13844">
    <property type="entry name" value="Glyco_transf_41"/>
    <property type="match status" value="2"/>
</dbReference>
<dbReference type="Pfam" id="PF13414">
    <property type="entry name" value="TPR_11"/>
    <property type="match status" value="1"/>
</dbReference>
<dbReference type="PROSITE" id="PS50005">
    <property type="entry name" value="TPR"/>
    <property type="match status" value="3"/>
</dbReference>
<dbReference type="AlphaFoldDB" id="A0A1I4J878"/>